<name>A0AAW9QV90_9CHRO</name>
<dbReference type="Proteomes" id="UP001328733">
    <property type="component" value="Unassembled WGS sequence"/>
</dbReference>
<organism evidence="2 3">
    <name type="scientific">Pannus brasiliensis CCIBt3594</name>
    <dbReference type="NCBI Taxonomy" id="1427578"/>
    <lineage>
        <taxon>Bacteria</taxon>
        <taxon>Bacillati</taxon>
        <taxon>Cyanobacteriota</taxon>
        <taxon>Cyanophyceae</taxon>
        <taxon>Oscillatoriophycideae</taxon>
        <taxon>Chroococcales</taxon>
        <taxon>Microcystaceae</taxon>
        <taxon>Pannus</taxon>
    </lineage>
</organism>
<dbReference type="EMBL" id="JBAFSM010000022">
    <property type="protein sequence ID" value="MEG3438022.1"/>
    <property type="molecule type" value="Genomic_DNA"/>
</dbReference>
<dbReference type="Pfam" id="PF06094">
    <property type="entry name" value="GGACT"/>
    <property type="match status" value="1"/>
</dbReference>
<dbReference type="InterPro" id="IPR036568">
    <property type="entry name" value="GGCT-like_sf"/>
</dbReference>
<dbReference type="AlphaFoldDB" id="A0AAW9QV90"/>
<dbReference type="CDD" id="cd06661">
    <property type="entry name" value="GGCT_like"/>
    <property type="match status" value="1"/>
</dbReference>
<reference evidence="2 3" key="1">
    <citation type="submission" date="2024-01" db="EMBL/GenBank/DDBJ databases">
        <title>Genomic insights into the taxonomy and metabolism of the cyanobacterium Pannus brasiliensis CCIBt3594.</title>
        <authorList>
            <person name="Machado M."/>
            <person name="Botero N.B."/>
            <person name="Andreote A.P.D."/>
            <person name="Feitosa A.M.T."/>
            <person name="Popin R."/>
            <person name="Sivonen K."/>
            <person name="Fiore M.F."/>
        </authorList>
    </citation>
    <scope>NUCLEOTIDE SEQUENCE [LARGE SCALE GENOMIC DNA]</scope>
    <source>
        <strain evidence="2 3">CCIBt3594</strain>
    </source>
</reference>
<dbReference type="SUPFAM" id="SSF110857">
    <property type="entry name" value="Gamma-glutamyl cyclotransferase-like"/>
    <property type="match status" value="1"/>
</dbReference>
<evidence type="ECO:0000313" key="3">
    <source>
        <dbReference type="Proteomes" id="UP001328733"/>
    </source>
</evidence>
<accession>A0AAW9QV90</accession>
<protein>
    <submittedName>
        <fullName evidence="2">Gamma-glutamylcyclotransferase family protein</fullName>
    </submittedName>
</protein>
<dbReference type="RefSeq" id="WP_332865506.1">
    <property type="nucleotide sequence ID" value="NZ_JBAFSM010000022.1"/>
</dbReference>
<evidence type="ECO:0000313" key="2">
    <source>
        <dbReference type="EMBL" id="MEG3438022.1"/>
    </source>
</evidence>
<feature type="domain" description="Gamma-glutamylcyclotransferase AIG2-like" evidence="1">
    <location>
        <begin position="4"/>
        <end position="130"/>
    </location>
</feature>
<dbReference type="Gene3D" id="3.10.490.10">
    <property type="entry name" value="Gamma-glutamyl cyclotransferase-like"/>
    <property type="match status" value="1"/>
</dbReference>
<keyword evidence="3" id="KW-1185">Reference proteome</keyword>
<comment type="caution">
    <text evidence="2">The sequence shown here is derived from an EMBL/GenBank/DDBJ whole genome shotgun (WGS) entry which is preliminary data.</text>
</comment>
<dbReference type="InterPro" id="IPR009288">
    <property type="entry name" value="AIG2-like_dom"/>
</dbReference>
<dbReference type="InterPro" id="IPR013024">
    <property type="entry name" value="GGCT-like"/>
</dbReference>
<evidence type="ECO:0000259" key="1">
    <source>
        <dbReference type="Pfam" id="PF06094"/>
    </source>
</evidence>
<proteinExistence type="predicted"/>
<sequence length="135" mass="15564">MLKVFVYGTLKPDGRYHSTYCGDKVRESLLACTRGELFHLVKLGYPAMTEGDNLVKGVLLTFHDESVLTRLDELEDYRSDRSPDENEYQRLKIPVYTLSGESLGDFWGYRMNRDRIALHGGVPVPSGWWTESSWR</sequence>
<gene>
    <name evidence="2" type="ORF">V0288_12915</name>
</gene>